<dbReference type="EMBL" id="VRMN01000005">
    <property type="protein sequence ID" value="KAA8494247.1"/>
    <property type="molecule type" value="Genomic_DNA"/>
</dbReference>
<gene>
    <name evidence="2" type="ORF">FVE85_4222</name>
</gene>
<proteinExistence type="predicted"/>
<evidence type="ECO:0000313" key="3">
    <source>
        <dbReference type="Proteomes" id="UP000324585"/>
    </source>
</evidence>
<name>A0A5J4YV25_PORPP</name>
<accession>A0A5J4YV25</accession>
<organism evidence="2 3">
    <name type="scientific">Porphyridium purpureum</name>
    <name type="common">Red alga</name>
    <name type="synonym">Porphyridium cruentum</name>
    <dbReference type="NCBI Taxonomy" id="35688"/>
    <lineage>
        <taxon>Eukaryota</taxon>
        <taxon>Rhodophyta</taxon>
        <taxon>Bangiophyceae</taxon>
        <taxon>Porphyridiales</taxon>
        <taxon>Porphyridiaceae</taxon>
        <taxon>Porphyridium</taxon>
    </lineage>
</organism>
<comment type="caution">
    <text evidence="2">The sequence shown here is derived from an EMBL/GenBank/DDBJ whole genome shotgun (WGS) entry which is preliminary data.</text>
</comment>
<evidence type="ECO:0000256" key="1">
    <source>
        <dbReference type="SAM" id="MobiDB-lite"/>
    </source>
</evidence>
<dbReference type="Proteomes" id="UP000324585">
    <property type="component" value="Unassembled WGS sequence"/>
</dbReference>
<keyword evidence="3" id="KW-1185">Reference proteome</keyword>
<sequence length="159" mass="17065">MLVALHNTRTAVQQRLPPEVMVICPPPSARYNLADRQHLVIGASGLAIKLLRRTHGALRSGSDLASLLKGSGVGRFANDHADHPIAAAATKQLSGPRVEVVLALAVRRSSFPGHSTRREHTARPVGLALFHGARTRWHRTSVSPRRGRAHLAGEAGAQL</sequence>
<reference evidence="3" key="1">
    <citation type="journal article" date="2019" name="Nat. Commun.">
        <title>Expansion of phycobilisome linker gene families in mesophilic red algae.</title>
        <authorList>
            <person name="Lee J."/>
            <person name="Kim D."/>
            <person name="Bhattacharya D."/>
            <person name="Yoon H.S."/>
        </authorList>
    </citation>
    <scope>NUCLEOTIDE SEQUENCE [LARGE SCALE GENOMIC DNA]</scope>
    <source>
        <strain evidence="3">CCMP 1328</strain>
    </source>
</reference>
<feature type="compositionally biased region" description="Basic residues" evidence="1">
    <location>
        <begin position="139"/>
        <end position="149"/>
    </location>
</feature>
<evidence type="ECO:0000313" key="2">
    <source>
        <dbReference type="EMBL" id="KAA8494247.1"/>
    </source>
</evidence>
<protein>
    <submittedName>
        <fullName evidence="2">Uncharacterized protein</fullName>
    </submittedName>
</protein>
<feature type="region of interest" description="Disordered" evidence="1">
    <location>
        <begin position="139"/>
        <end position="159"/>
    </location>
</feature>
<dbReference type="AlphaFoldDB" id="A0A5J4YV25"/>